<feature type="transmembrane region" description="Helical" evidence="1">
    <location>
        <begin position="93"/>
        <end position="126"/>
    </location>
</feature>
<gene>
    <name evidence="3" type="ORF">ACFOEI_15930</name>
</gene>
<sequence>MSFIPITKSKRLVFPLFLLAFCLLYFISSISLGVPLEDGRLTPAFFPLTLGVISTAFAVIFLVRTIRKTHNEEGSEPPQRELAEKNIERLRPFFVIGATTIYIILFPAVGYFLSSLFYVFSIIVIFSDFKKIFTKSTLTTAVVILGYLLFEQVFRVRLPALWG</sequence>
<organism evidence="3 4">
    <name type="scientific">Modicisalibacter luteus</name>
    <dbReference type="NCBI Taxonomy" id="453962"/>
    <lineage>
        <taxon>Bacteria</taxon>
        <taxon>Pseudomonadati</taxon>
        <taxon>Pseudomonadota</taxon>
        <taxon>Gammaproteobacteria</taxon>
        <taxon>Oceanospirillales</taxon>
        <taxon>Halomonadaceae</taxon>
        <taxon>Modicisalibacter</taxon>
    </lineage>
</organism>
<name>A0ABV7M4P6_9GAMM</name>
<evidence type="ECO:0000313" key="4">
    <source>
        <dbReference type="Proteomes" id="UP001595640"/>
    </source>
</evidence>
<reference evidence="4" key="1">
    <citation type="journal article" date="2019" name="Int. J. Syst. Evol. Microbiol.">
        <title>The Global Catalogue of Microorganisms (GCM) 10K type strain sequencing project: providing services to taxonomists for standard genome sequencing and annotation.</title>
        <authorList>
            <consortium name="The Broad Institute Genomics Platform"/>
            <consortium name="The Broad Institute Genome Sequencing Center for Infectious Disease"/>
            <person name="Wu L."/>
            <person name="Ma J."/>
        </authorList>
    </citation>
    <scope>NUCLEOTIDE SEQUENCE [LARGE SCALE GENOMIC DNA]</scope>
    <source>
        <strain evidence="4">KCTC 12847</strain>
    </source>
</reference>
<protein>
    <submittedName>
        <fullName evidence="3">Tripartite tricarboxylate transporter TctB family protein</fullName>
    </submittedName>
</protein>
<proteinExistence type="predicted"/>
<keyword evidence="1" id="KW-1133">Transmembrane helix</keyword>
<keyword evidence="1" id="KW-0472">Membrane</keyword>
<accession>A0ABV7M4P6</accession>
<feature type="transmembrane region" description="Helical" evidence="1">
    <location>
        <begin position="44"/>
        <end position="63"/>
    </location>
</feature>
<evidence type="ECO:0000313" key="3">
    <source>
        <dbReference type="EMBL" id="MFC3293546.1"/>
    </source>
</evidence>
<dbReference type="Proteomes" id="UP001595640">
    <property type="component" value="Unassembled WGS sequence"/>
</dbReference>
<comment type="caution">
    <text evidence="3">The sequence shown here is derived from an EMBL/GenBank/DDBJ whole genome shotgun (WGS) entry which is preliminary data.</text>
</comment>
<dbReference type="RefSeq" id="WP_019017813.1">
    <property type="nucleotide sequence ID" value="NZ_BMXD01000001.1"/>
</dbReference>
<dbReference type="EMBL" id="JBHRUH010000031">
    <property type="protein sequence ID" value="MFC3293546.1"/>
    <property type="molecule type" value="Genomic_DNA"/>
</dbReference>
<evidence type="ECO:0000259" key="2">
    <source>
        <dbReference type="Pfam" id="PF07331"/>
    </source>
</evidence>
<feature type="transmembrane region" description="Helical" evidence="1">
    <location>
        <begin position="132"/>
        <end position="150"/>
    </location>
</feature>
<keyword evidence="1" id="KW-0812">Transmembrane</keyword>
<feature type="domain" description="DUF1468" evidence="2">
    <location>
        <begin position="13"/>
        <end position="159"/>
    </location>
</feature>
<dbReference type="InterPro" id="IPR009936">
    <property type="entry name" value="DUF1468"/>
</dbReference>
<feature type="transmembrane region" description="Helical" evidence="1">
    <location>
        <begin position="12"/>
        <end position="32"/>
    </location>
</feature>
<keyword evidence="4" id="KW-1185">Reference proteome</keyword>
<evidence type="ECO:0000256" key="1">
    <source>
        <dbReference type="SAM" id="Phobius"/>
    </source>
</evidence>
<dbReference type="Pfam" id="PF07331">
    <property type="entry name" value="TctB"/>
    <property type="match status" value="1"/>
</dbReference>